<dbReference type="Pfam" id="PF02775">
    <property type="entry name" value="TPP_enzyme_C"/>
    <property type="match status" value="1"/>
</dbReference>
<dbReference type="NCBIfam" id="NF005713">
    <property type="entry name" value="PRK07525.1"/>
    <property type="match status" value="1"/>
</dbReference>
<evidence type="ECO:0000259" key="12">
    <source>
        <dbReference type="Pfam" id="PF00205"/>
    </source>
</evidence>
<keyword evidence="16" id="KW-1185">Reference proteome</keyword>
<feature type="domain" description="Thiamine pyrophosphate enzyme TPP-binding" evidence="13">
    <location>
        <begin position="368"/>
        <end position="521"/>
    </location>
</feature>
<evidence type="ECO:0000313" key="15">
    <source>
        <dbReference type="EMBL" id="GLC61992.1"/>
    </source>
</evidence>
<name>A0A9W6FA19_9CHLO</name>
<keyword evidence="7" id="KW-0460">Magnesium</keyword>
<dbReference type="Gene3D" id="3.40.50.970">
    <property type="match status" value="2"/>
</dbReference>
<sequence>MPAGIRFWDCAHETNAGLMADGFTRSTGKMSMAIAQNGPGVTGFVTPIKTAYWNHTPLLLITPQAANKTIGQGGFQEMEQMRLFADCVCYQEEVRDPSRIPEVLNRVIMQAWRNSAPAQMNIPRDYWTQVIDVELPQVVAFERPAGGETAVAEAAKLLSEARFPVILSGAGVVLSGAIPDLITLAEKLDAPVASNYQHNDSFPGSHPLAVGPLGYNGSKAAMELIAKADVVLALGTRLNPFSTLPGYGIDYWPKDAKIIQVDINADRIGLTKKVTVGIQGDASKVARGILAQLGEGAGDAGRQERRDLVAQTKSRWAQELSSLDHEQDDPGTEWNEEARKRDSELMSPRQAWRAIMQAVPANAIVSSDIGNNCAIGNAYPTFEAGRKYLAPGLFGPCGYGFPAILGAKVGNPETPVVGFAGDGAFGISMNEMTACGRDDWPAITMVIFRNYQWGAEKRNTTLWYDNNFVGTELDRDTSYAGIAKACGAHGVQVSSQEELTAALHEAVDRQMRSKETTFIEVLLNQELGEPFRRDAMKKPVMVAGIDKADMRPQRGAA</sequence>
<dbReference type="GO" id="GO:0019529">
    <property type="term" value="P:taurine catabolic process"/>
    <property type="evidence" value="ECO:0007669"/>
    <property type="project" value="InterPro"/>
</dbReference>
<evidence type="ECO:0000256" key="5">
    <source>
        <dbReference type="ARBA" id="ARBA00022679"/>
    </source>
</evidence>
<dbReference type="FunFam" id="3.40.50.970:FF:000107">
    <property type="entry name" value="Sulfoacetaldehyde acetyltransferase Xsc"/>
    <property type="match status" value="1"/>
</dbReference>
<dbReference type="InterPro" id="IPR000399">
    <property type="entry name" value="TPP-bd_CS"/>
</dbReference>
<evidence type="ECO:0000256" key="7">
    <source>
        <dbReference type="ARBA" id="ARBA00022842"/>
    </source>
</evidence>
<gene>
    <name evidence="15" type="primary">PLESTB002998</name>
    <name evidence="15" type="ORF">PLESTB_001827800</name>
</gene>
<dbReference type="GO" id="GO:0005948">
    <property type="term" value="C:acetolactate synthase complex"/>
    <property type="evidence" value="ECO:0007669"/>
    <property type="project" value="TreeGrafter"/>
</dbReference>
<dbReference type="InterPro" id="IPR017820">
    <property type="entry name" value="Sulphoacetald_Actrfrase"/>
</dbReference>
<evidence type="ECO:0000256" key="10">
    <source>
        <dbReference type="RuleBase" id="RU362132"/>
    </source>
</evidence>
<dbReference type="EC" id="2.3.3.15" evidence="4"/>
<dbReference type="GO" id="GO:0003984">
    <property type="term" value="F:acetolactate synthase activity"/>
    <property type="evidence" value="ECO:0007669"/>
    <property type="project" value="TreeGrafter"/>
</dbReference>
<dbReference type="InterPro" id="IPR045229">
    <property type="entry name" value="TPP_enz"/>
</dbReference>
<dbReference type="AlphaFoldDB" id="A0A9W6FA19"/>
<keyword evidence="8 10" id="KW-0786">Thiamine pyrophosphate</keyword>
<feature type="compositionally biased region" description="Acidic residues" evidence="11">
    <location>
        <begin position="326"/>
        <end position="335"/>
    </location>
</feature>
<dbReference type="InterPro" id="IPR029061">
    <property type="entry name" value="THDP-binding"/>
</dbReference>
<evidence type="ECO:0000256" key="9">
    <source>
        <dbReference type="ARBA" id="ARBA00023315"/>
    </source>
</evidence>
<comment type="cofactor">
    <cofactor evidence="1">
        <name>Mg(2+)</name>
        <dbReference type="ChEBI" id="CHEBI:18420"/>
    </cofactor>
</comment>
<dbReference type="GO" id="GO:0030976">
    <property type="term" value="F:thiamine pyrophosphate binding"/>
    <property type="evidence" value="ECO:0007669"/>
    <property type="project" value="InterPro"/>
</dbReference>
<comment type="similarity">
    <text evidence="3 10">Belongs to the TPP enzyme family.</text>
</comment>
<dbReference type="SUPFAM" id="SSF52467">
    <property type="entry name" value="DHS-like NAD/FAD-binding domain"/>
    <property type="match status" value="1"/>
</dbReference>
<dbReference type="InterPro" id="IPR011766">
    <property type="entry name" value="TPP_enzyme_TPP-bd"/>
</dbReference>
<keyword evidence="6" id="KW-0479">Metal-binding</keyword>
<accession>A0A9W6FA19</accession>
<organism evidence="15 16">
    <name type="scientific">Pleodorina starrii</name>
    <dbReference type="NCBI Taxonomy" id="330485"/>
    <lineage>
        <taxon>Eukaryota</taxon>
        <taxon>Viridiplantae</taxon>
        <taxon>Chlorophyta</taxon>
        <taxon>core chlorophytes</taxon>
        <taxon>Chlorophyceae</taxon>
        <taxon>CS clade</taxon>
        <taxon>Chlamydomonadales</taxon>
        <taxon>Volvocaceae</taxon>
        <taxon>Pleodorina</taxon>
    </lineage>
</organism>
<dbReference type="NCBIfam" id="TIGR03457">
    <property type="entry name" value="sulphoacet_xsc"/>
    <property type="match status" value="1"/>
</dbReference>
<dbReference type="PROSITE" id="PS00187">
    <property type="entry name" value="TPP_ENZYMES"/>
    <property type="match status" value="1"/>
</dbReference>
<reference evidence="15 16" key="1">
    <citation type="journal article" date="2023" name="Commun. Biol.">
        <title>Reorganization of the ancestral sex-determining regions during the evolution of trioecy in Pleodorina starrii.</title>
        <authorList>
            <person name="Takahashi K."/>
            <person name="Suzuki S."/>
            <person name="Kawai-Toyooka H."/>
            <person name="Yamamoto K."/>
            <person name="Hamaji T."/>
            <person name="Ootsuki R."/>
            <person name="Yamaguchi H."/>
            <person name="Kawachi M."/>
            <person name="Higashiyama T."/>
            <person name="Nozaki H."/>
        </authorList>
    </citation>
    <scope>NUCLEOTIDE SEQUENCE [LARGE SCALE GENOMIC DNA]</scope>
    <source>
        <strain evidence="15 16">NIES-4479</strain>
    </source>
</reference>
<dbReference type="Pfam" id="PF02776">
    <property type="entry name" value="TPP_enzyme_N"/>
    <property type="match status" value="1"/>
</dbReference>
<dbReference type="InterPro" id="IPR012001">
    <property type="entry name" value="Thiamin_PyroP_enz_TPP-bd_dom"/>
</dbReference>
<dbReference type="PANTHER" id="PTHR18968">
    <property type="entry name" value="THIAMINE PYROPHOSPHATE ENZYMES"/>
    <property type="match status" value="1"/>
</dbReference>
<dbReference type="InterPro" id="IPR029035">
    <property type="entry name" value="DHS-like_NAD/FAD-binding_dom"/>
</dbReference>
<dbReference type="GO" id="GO:0050660">
    <property type="term" value="F:flavin adenine dinucleotide binding"/>
    <property type="evidence" value="ECO:0007669"/>
    <property type="project" value="TreeGrafter"/>
</dbReference>
<keyword evidence="5" id="KW-0808">Transferase</keyword>
<evidence type="ECO:0000313" key="16">
    <source>
        <dbReference type="Proteomes" id="UP001165080"/>
    </source>
</evidence>
<dbReference type="GO" id="GO:0050487">
    <property type="term" value="F:sulfoacetaldehyde acetyltransferase activity"/>
    <property type="evidence" value="ECO:0007669"/>
    <property type="project" value="UniProtKB-EC"/>
</dbReference>
<feature type="region of interest" description="Disordered" evidence="11">
    <location>
        <begin position="314"/>
        <end position="343"/>
    </location>
</feature>
<evidence type="ECO:0000256" key="1">
    <source>
        <dbReference type="ARBA" id="ARBA00001946"/>
    </source>
</evidence>
<evidence type="ECO:0000256" key="4">
    <source>
        <dbReference type="ARBA" id="ARBA00012971"/>
    </source>
</evidence>
<dbReference type="GO" id="GO:0000287">
    <property type="term" value="F:magnesium ion binding"/>
    <property type="evidence" value="ECO:0007669"/>
    <property type="project" value="InterPro"/>
</dbReference>
<evidence type="ECO:0000256" key="6">
    <source>
        <dbReference type="ARBA" id="ARBA00022723"/>
    </source>
</evidence>
<feature type="domain" description="Thiamine pyrophosphate enzyme central" evidence="12">
    <location>
        <begin position="151"/>
        <end position="287"/>
    </location>
</feature>
<dbReference type="InterPro" id="IPR012000">
    <property type="entry name" value="Thiamin_PyroP_enz_cen_dom"/>
</dbReference>
<evidence type="ECO:0000256" key="11">
    <source>
        <dbReference type="SAM" id="MobiDB-lite"/>
    </source>
</evidence>
<dbReference type="Pfam" id="PF00205">
    <property type="entry name" value="TPP_enzyme_M"/>
    <property type="match status" value="1"/>
</dbReference>
<dbReference type="GO" id="GO:0009097">
    <property type="term" value="P:isoleucine biosynthetic process"/>
    <property type="evidence" value="ECO:0007669"/>
    <property type="project" value="TreeGrafter"/>
</dbReference>
<dbReference type="CDD" id="cd07035">
    <property type="entry name" value="TPP_PYR_POX_like"/>
    <property type="match status" value="1"/>
</dbReference>
<feature type="domain" description="Thiamine pyrophosphate enzyme N-terminal TPP-binding" evidence="14">
    <location>
        <begin position="4"/>
        <end position="82"/>
    </location>
</feature>
<dbReference type="GO" id="GO:0009099">
    <property type="term" value="P:L-valine biosynthetic process"/>
    <property type="evidence" value="ECO:0007669"/>
    <property type="project" value="TreeGrafter"/>
</dbReference>
<evidence type="ECO:0000259" key="13">
    <source>
        <dbReference type="Pfam" id="PF02775"/>
    </source>
</evidence>
<evidence type="ECO:0000256" key="2">
    <source>
        <dbReference type="ARBA" id="ARBA00001964"/>
    </source>
</evidence>
<keyword evidence="9" id="KW-0012">Acyltransferase</keyword>
<comment type="caution">
    <text evidence="15">The sequence shown here is derived from an EMBL/GenBank/DDBJ whole genome shotgun (WGS) entry which is preliminary data.</text>
</comment>
<dbReference type="PANTHER" id="PTHR18968:SF13">
    <property type="entry name" value="ACETOLACTATE SYNTHASE CATALYTIC SUBUNIT, MITOCHONDRIAL"/>
    <property type="match status" value="1"/>
</dbReference>
<evidence type="ECO:0000259" key="14">
    <source>
        <dbReference type="Pfam" id="PF02776"/>
    </source>
</evidence>
<proteinExistence type="inferred from homology"/>
<dbReference type="Gene3D" id="3.40.50.1220">
    <property type="entry name" value="TPP-binding domain"/>
    <property type="match status" value="1"/>
</dbReference>
<dbReference type="Proteomes" id="UP001165080">
    <property type="component" value="Unassembled WGS sequence"/>
</dbReference>
<evidence type="ECO:0000256" key="3">
    <source>
        <dbReference type="ARBA" id="ARBA00007812"/>
    </source>
</evidence>
<dbReference type="SUPFAM" id="SSF52518">
    <property type="entry name" value="Thiamin diphosphate-binding fold (THDP-binding)"/>
    <property type="match status" value="2"/>
</dbReference>
<dbReference type="EMBL" id="BRXU01000056">
    <property type="protein sequence ID" value="GLC61992.1"/>
    <property type="molecule type" value="Genomic_DNA"/>
</dbReference>
<protein>
    <recommendedName>
        <fullName evidence="4">sulfoacetaldehyde acetyltransferase</fullName>
        <ecNumber evidence="4">2.3.3.15</ecNumber>
    </recommendedName>
</protein>
<evidence type="ECO:0000256" key="8">
    <source>
        <dbReference type="ARBA" id="ARBA00023052"/>
    </source>
</evidence>
<comment type="cofactor">
    <cofactor evidence="2">
        <name>thiamine diphosphate</name>
        <dbReference type="ChEBI" id="CHEBI:58937"/>
    </cofactor>
</comment>